<feature type="compositionally biased region" description="Polar residues" evidence="1">
    <location>
        <begin position="84"/>
        <end position="100"/>
    </location>
</feature>
<organism evidence="2 3">
    <name type="scientific">Brassica carinata</name>
    <name type="common">Ethiopian mustard</name>
    <name type="synonym">Abyssinian cabbage</name>
    <dbReference type="NCBI Taxonomy" id="52824"/>
    <lineage>
        <taxon>Eukaryota</taxon>
        <taxon>Viridiplantae</taxon>
        <taxon>Streptophyta</taxon>
        <taxon>Embryophyta</taxon>
        <taxon>Tracheophyta</taxon>
        <taxon>Spermatophyta</taxon>
        <taxon>Magnoliopsida</taxon>
        <taxon>eudicotyledons</taxon>
        <taxon>Gunneridae</taxon>
        <taxon>Pentapetalae</taxon>
        <taxon>rosids</taxon>
        <taxon>malvids</taxon>
        <taxon>Brassicales</taxon>
        <taxon>Brassicaceae</taxon>
        <taxon>Brassiceae</taxon>
        <taxon>Brassica</taxon>
    </lineage>
</organism>
<evidence type="ECO:0000313" key="2">
    <source>
        <dbReference type="EMBL" id="KAG2268783.1"/>
    </source>
</evidence>
<keyword evidence="3" id="KW-1185">Reference proteome</keyword>
<comment type="caution">
    <text evidence="2">The sequence shown here is derived from an EMBL/GenBank/DDBJ whole genome shotgun (WGS) entry which is preliminary data.</text>
</comment>
<sequence length="165" mass="17901">MATCDGKRAPGRTRRRSRSTPSKSKRSHDHHGSFPGAHEVDVQQVTPQQDVRQCDTHQEAPASELMGSSPANQSTALFIEQTELDTNTNPASGNSVSSEGTSKELLPAPSLVISLNRQIGYAASVTVFHEVNEPSQAHDQISECDAEDPFFLVSNIKCSRKATKN</sequence>
<protein>
    <submittedName>
        <fullName evidence="2">Uncharacterized protein</fullName>
    </submittedName>
</protein>
<dbReference type="OrthoDB" id="1084905at2759"/>
<evidence type="ECO:0000256" key="1">
    <source>
        <dbReference type="SAM" id="MobiDB-lite"/>
    </source>
</evidence>
<gene>
    <name evidence="2" type="ORF">Bca52824_063338</name>
</gene>
<feature type="region of interest" description="Disordered" evidence="1">
    <location>
        <begin position="1"/>
        <end position="102"/>
    </location>
</feature>
<dbReference type="Proteomes" id="UP000886595">
    <property type="component" value="Unassembled WGS sequence"/>
</dbReference>
<accession>A0A8X7QFX6</accession>
<feature type="compositionally biased region" description="Basic residues" evidence="1">
    <location>
        <begin position="9"/>
        <end position="29"/>
    </location>
</feature>
<dbReference type="EMBL" id="JAAMPC010000013">
    <property type="protein sequence ID" value="KAG2268783.1"/>
    <property type="molecule type" value="Genomic_DNA"/>
</dbReference>
<name>A0A8X7QFX6_BRACI</name>
<feature type="compositionally biased region" description="Low complexity" evidence="1">
    <location>
        <begin position="42"/>
        <end position="51"/>
    </location>
</feature>
<proteinExistence type="predicted"/>
<dbReference type="AlphaFoldDB" id="A0A8X7QFX6"/>
<evidence type="ECO:0000313" key="3">
    <source>
        <dbReference type="Proteomes" id="UP000886595"/>
    </source>
</evidence>
<reference evidence="2 3" key="1">
    <citation type="submission" date="2020-02" db="EMBL/GenBank/DDBJ databases">
        <authorList>
            <person name="Ma Q."/>
            <person name="Huang Y."/>
            <person name="Song X."/>
            <person name="Pei D."/>
        </authorList>
    </citation>
    <scope>NUCLEOTIDE SEQUENCE [LARGE SCALE GENOMIC DNA]</scope>
    <source>
        <strain evidence="2">Sxm20200214</strain>
        <tissue evidence="2">Leaf</tissue>
    </source>
</reference>